<protein>
    <recommendedName>
        <fullName evidence="4">Type II secretion system protein GspC N-terminal domain-containing protein</fullName>
    </recommendedName>
</protein>
<reference evidence="3" key="1">
    <citation type="submission" date="2015-09" db="EMBL/GenBank/DDBJ databases">
        <authorList>
            <person name="Daims H."/>
        </authorList>
    </citation>
    <scope>NUCLEOTIDE SEQUENCE [LARGE SCALE GENOMIC DNA]</scope>
</reference>
<keyword evidence="3" id="KW-1185">Reference proteome</keyword>
<dbReference type="Proteomes" id="UP000066284">
    <property type="component" value="Chromosome 1"/>
</dbReference>
<dbReference type="KEGG" id="nio:NITINOP_1675"/>
<evidence type="ECO:0008006" key="4">
    <source>
        <dbReference type="Google" id="ProtNLM"/>
    </source>
</evidence>
<organism evidence="2 3">
    <name type="scientific">Candidatus Nitrospira inopinata</name>
    <dbReference type="NCBI Taxonomy" id="1715989"/>
    <lineage>
        <taxon>Bacteria</taxon>
        <taxon>Pseudomonadati</taxon>
        <taxon>Nitrospirota</taxon>
        <taxon>Nitrospiria</taxon>
        <taxon>Nitrospirales</taxon>
        <taxon>Nitrospiraceae</taxon>
        <taxon>Nitrospira</taxon>
    </lineage>
</organism>
<dbReference type="AlphaFoldDB" id="A0A0S4KTY8"/>
<dbReference type="EMBL" id="LN885086">
    <property type="protein sequence ID" value="CUQ66650.1"/>
    <property type="molecule type" value="Genomic_DNA"/>
</dbReference>
<proteinExistence type="predicted"/>
<dbReference type="Gene3D" id="2.30.42.10">
    <property type="match status" value="1"/>
</dbReference>
<gene>
    <name evidence="2" type="ORF">NITINOP_1675</name>
</gene>
<feature type="region of interest" description="Disordered" evidence="1">
    <location>
        <begin position="169"/>
        <end position="189"/>
    </location>
</feature>
<dbReference type="OrthoDB" id="341285at2"/>
<dbReference type="STRING" id="1715989.NITINOP_1675"/>
<name>A0A0S4KTY8_9BACT</name>
<accession>A0A0S4KTY8</accession>
<evidence type="ECO:0000313" key="3">
    <source>
        <dbReference type="Proteomes" id="UP000066284"/>
    </source>
</evidence>
<dbReference type="SUPFAM" id="SSF50156">
    <property type="entry name" value="PDZ domain-like"/>
    <property type="match status" value="1"/>
</dbReference>
<sequence>MLRRTNSTRLRRIVLMILAVTGATLVLAHSINAIVEHQLAVIPSAESATLAPGEPSLTGDDDSPQFVDSIKNSGLFELPISSSQTWSAESGFATAPPKPPLEAAKKVRLLGVVLGDRHDSAVLEDVASKQQSLFHLHEEIPEVGEIRSITCEGIVIGQDDQEEWLPLTTPSEDPAHPVSPTYAPPPPPKPFAPTIKRILDRREAAQAVGDPSQLMQQAYIIPFLKNGAFQGFRFDFVLPAGFFDKAGFQYGDVIQRVNGVEIHDQEKMLTIFKQLLNERVVKVDVVRHNRPTTVIYELQ</sequence>
<evidence type="ECO:0000256" key="1">
    <source>
        <dbReference type="SAM" id="MobiDB-lite"/>
    </source>
</evidence>
<dbReference type="RefSeq" id="WP_062484636.1">
    <property type="nucleotide sequence ID" value="NZ_LN885086.1"/>
</dbReference>
<evidence type="ECO:0000313" key="2">
    <source>
        <dbReference type="EMBL" id="CUQ66650.1"/>
    </source>
</evidence>
<dbReference type="InterPro" id="IPR036034">
    <property type="entry name" value="PDZ_sf"/>
</dbReference>